<proteinExistence type="predicted"/>
<gene>
    <name evidence="2" type="ORF">mPipKuh1_009820</name>
</gene>
<organism evidence="2 3">
    <name type="scientific">Pipistrellus kuhlii</name>
    <name type="common">Kuhl's pipistrelle</name>
    <dbReference type="NCBI Taxonomy" id="59472"/>
    <lineage>
        <taxon>Eukaryota</taxon>
        <taxon>Metazoa</taxon>
        <taxon>Chordata</taxon>
        <taxon>Craniata</taxon>
        <taxon>Vertebrata</taxon>
        <taxon>Euteleostomi</taxon>
        <taxon>Mammalia</taxon>
        <taxon>Eutheria</taxon>
        <taxon>Laurasiatheria</taxon>
        <taxon>Chiroptera</taxon>
        <taxon>Yangochiroptera</taxon>
        <taxon>Vespertilionidae</taxon>
        <taxon>Pipistrellus</taxon>
    </lineage>
</organism>
<comment type="caution">
    <text evidence="2">The sequence shown here is derived from an EMBL/GenBank/DDBJ whole genome shotgun (WGS) entry which is preliminary data.</text>
</comment>
<evidence type="ECO:0000313" key="3">
    <source>
        <dbReference type="Proteomes" id="UP000558488"/>
    </source>
</evidence>
<accession>A0A7J7YWL7</accession>
<dbReference type="AlphaFoldDB" id="A0A7J7YWL7"/>
<reference evidence="2 3" key="1">
    <citation type="journal article" date="2020" name="Nature">
        <title>Six reference-quality genomes reveal evolution of bat adaptations.</title>
        <authorList>
            <person name="Jebb D."/>
            <person name="Huang Z."/>
            <person name="Pippel M."/>
            <person name="Hughes G.M."/>
            <person name="Lavrichenko K."/>
            <person name="Devanna P."/>
            <person name="Winkler S."/>
            <person name="Jermiin L.S."/>
            <person name="Skirmuntt E.C."/>
            <person name="Katzourakis A."/>
            <person name="Burkitt-Gray L."/>
            <person name="Ray D.A."/>
            <person name="Sullivan K.A.M."/>
            <person name="Roscito J.G."/>
            <person name="Kirilenko B.M."/>
            <person name="Davalos L.M."/>
            <person name="Corthals A.P."/>
            <person name="Power M.L."/>
            <person name="Jones G."/>
            <person name="Ransome R.D."/>
            <person name="Dechmann D.K.N."/>
            <person name="Locatelli A.G."/>
            <person name="Puechmaille S.J."/>
            <person name="Fedrigo O."/>
            <person name="Jarvis E.D."/>
            <person name="Hiller M."/>
            <person name="Vernes S.C."/>
            <person name="Myers E.W."/>
            <person name="Teeling E.C."/>
        </authorList>
    </citation>
    <scope>NUCLEOTIDE SEQUENCE [LARGE SCALE GENOMIC DNA]</scope>
    <source>
        <strain evidence="2">MPipKuh1</strain>
        <tissue evidence="2">Flight muscle</tissue>
    </source>
</reference>
<evidence type="ECO:0000256" key="1">
    <source>
        <dbReference type="SAM" id="MobiDB-lite"/>
    </source>
</evidence>
<protein>
    <submittedName>
        <fullName evidence="2">Uncharacterized protein</fullName>
    </submittedName>
</protein>
<dbReference type="EMBL" id="JACAGB010000004">
    <property type="protein sequence ID" value="KAF6366401.1"/>
    <property type="molecule type" value="Genomic_DNA"/>
</dbReference>
<dbReference type="Proteomes" id="UP000558488">
    <property type="component" value="Unassembled WGS sequence"/>
</dbReference>
<feature type="compositionally biased region" description="Pro residues" evidence="1">
    <location>
        <begin position="39"/>
        <end position="48"/>
    </location>
</feature>
<feature type="compositionally biased region" description="Low complexity" evidence="1">
    <location>
        <begin position="86"/>
        <end position="95"/>
    </location>
</feature>
<keyword evidence="3" id="KW-1185">Reference proteome</keyword>
<feature type="region of interest" description="Disordered" evidence="1">
    <location>
        <begin position="1"/>
        <end position="133"/>
    </location>
</feature>
<sequence length="133" mass="12972">MVQSSALGGPAPSPASTVFGRISTREAPSSSPDLSCVSPVPPAGPPGDQPTAGFSPLSPHCAAARSSHMGPHHHAQVQAGSPPGPASVAPPASEVPHPPPGPPLGGEAGRFTVSARGAQPPGGRGQTRRQGAP</sequence>
<evidence type="ECO:0000313" key="2">
    <source>
        <dbReference type="EMBL" id="KAF6366401.1"/>
    </source>
</evidence>
<name>A0A7J7YWL7_PIPKU</name>